<dbReference type="Proteomes" id="UP001345963">
    <property type="component" value="Unassembled WGS sequence"/>
</dbReference>
<protein>
    <submittedName>
        <fullName evidence="1">Uncharacterized protein</fullName>
    </submittedName>
</protein>
<comment type="caution">
    <text evidence="1">The sequence shown here is derived from an EMBL/GenBank/DDBJ whole genome shotgun (WGS) entry which is preliminary data.</text>
</comment>
<proteinExistence type="predicted"/>
<name>A0ABU7A4W5_9TELE</name>
<keyword evidence="2" id="KW-1185">Reference proteome</keyword>
<dbReference type="EMBL" id="JAHUTI010001130">
    <property type="protein sequence ID" value="MED6232704.1"/>
    <property type="molecule type" value="Genomic_DNA"/>
</dbReference>
<accession>A0ABU7A4W5</accession>
<sequence length="150" mass="16915">MIQMKNRAKIMMPISSVFFGGESWLISDHKHSAPFPPLAGLQHHPLAIHRNWQHWSLRQTGKHVKSLSHKKLIITCFVPLLNTSVTENIPSRLTDPQKTTGQQKAEIRAFFFKHLVHIALGQSNENPFSCRRTGQTIVAVLSCAACLETI</sequence>
<organism evidence="1 2">
    <name type="scientific">Ataeniobius toweri</name>
    <dbReference type="NCBI Taxonomy" id="208326"/>
    <lineage>
        <taxon>Eukaryota</taxon>
        <taxon>Metazoa</taxon>
        <taxon>Chordata</taxon>
        <taxon>Craniata</taxon>
        <taxon>Vertebrata</taxon>
        <taxon>Euteleostomi</taxon>
        <taxon>Actinopterygii</taxon>
        <taxon>Neopterygii</taxon>
        <taxon>Teleostei</taxon>
        <taxon>Neoteleostei</taxon>
        <taxon>Acanthomorphata</taxon>
        <taxon>Ovalentaria</taxon>
        <taxon>Atherinomorphae</taxon>
        <taxon>Cyprinodontiformes</taxon>
        <taxon>Goodeidae</taxon>
        <taxon>Ataeniobius</taxon>
    </lineage>
</organism>
<evidence type="ECO:0000313" key="1">
    <source>
        <dbReference type="EMBL" id="MED6232704.1"/>
    </source>
</evidence>
<reference evidence="1 2" key="1">
    <citation type="submission" date="2021-07" db="EMBL/GenBank/DDBJ databases">
        <authorList>
            <person name="Palmer J.M."/>
        </authorList>
    </citation>
    <scope>NUCLEOTIDE SEQUENCE [LARGE SCALE GENOMIC DNA]</scope>
    <source>
        <strain evidence="1 2">AT_MEX2019</strain>
        <tissue evidence="1">Muscle</tissue>
    </source>
</reference>
<evidence type="ECO:0000313" key="2">
    <source>
        <dbReference type="Proteomes" id="UP001345963"/>
    </source>
</evidence>
<gene>
    <name evidence="1" type="ORF">ATANTOWER_001294</name>
</gene>